<evidence type="ECO:0000313" key="1">
    <source>
        <dbReference type="EMBL" id="ANF23890.1"/>
    </source>
</evidence>
<protein>
    <submittedName>
        <fullName evidence="1">Acyltransferase superfamily protein</fullName>
    </submittedName>
</protein>
<dbReference type="GO" id="GO:0016746">
    <property type="term" value="F:acyltransferase activity"/>
    <property type="evidence" value="ECO:0007669"/>
    <property type="project" value="UniProtKB-KW"/>
</dbReference>
<accession>A0A172WKG2</accession>
<dbReference type="RefSeq" id="WP_064480387.1">
    <property type="nucleotide sequence ID" value="NZ_CP015641.1"/>
</dbReference>
<dbReference type="PANTHER" id="PTHR47017:SF1">
    <property type="entry name" value="ACYL-COA"/>
    <property type="match status" value="1"/>
</dbReference>
<keyword evidence="1" id="KW-0012">Acyltransferase</keyword>
<dbReference type="AlphaFoldDB" id="A0A172WKG2"/>
<proteinExistence type="predicted"/>
<dbReference type="InterPro" id="IPR007434">
    <property type="entry name" value="FemAB-like"/>
</dbReference>
<reference evidence="1 2" key="1">
    <citation type="submission" date="2016-05" db="EMBL/GenBank/DDBJ databases">
        <title>Genome sequence of Pseudomonas stutzeri 273 and identification of the exopolysaccharide biosynthesis locus.</title>
        <authorList>
            <person name="Wu S."/>
            <person name="Sun C."/>
        </authorList>
    </citation>
    <scope>NUCLEOTIDE SEQUENCE [LARGE SCALE GENOMIC DNA]</scope>
    <source>
        <strain evidence="1 2">273</strain>
    </source>
</reference>
<dbReference type="EMBL" id="CP015641">
    <property type="protein sequence ID" value="ANF23890.1"/>
    <property type="molecule type" value="Genomic_DNA"/>
</dbReference>
<dbReference type="Gene3D" id="3.40.630.30">
    <property type="match status" value="1"/>
</dbReference>
<evidence type="ECO:0000313" key="2">
    <source>
        <dbReference type="Proteomes" id="UP000077787"/>
    </source>
</evidence>
<organism evidence="1 2">
    <name type="scientific">Stutzerimonas stutzeri</name>
    <name type="common">Pseudomonas stutzeri</name>
    <dbReference type="NCBI Taxonomy" id="316"/>
    <lineage>
        <taxon>Bacteria</taxon>
        <taxon>Pseudomonadati</taxon>
        <taxon>Pseudomonadota</taxon>
        <taxon>Gammaproteobacteria</taxon>
        <taxon>Pseudomonadales</taxon>
        <taxon>Pseudomonadaceae</taxon>
        <taxon>Stutzerimonas</taxon>
    </lineage>
</organism>
<dbReference type="Proteomes" id="UP000077787">
    <property type="component" value="Chromosome"/>
</dbReference>
<keyword evidence="1" id="KW-0808">Transferase</keyword>
<name>A0A172WKG2_STUST</name>
<gene>
    <name evidence="1" type="ORF">PS273GM_01395</name>
</gene>
<dbReference type="PANTHER" id="PTHR47017">
    <property type="entry name" value="ACYL-COA"/>
    <property type="match status" value="1"/>
</dbReference>
<dbReference type="Pfam" id="PF04339">
    <property type="entry name" value="FemAB_like"/>
    <property type="match status" value="1"/>
</dbReference>
<dbReference type="InterPro" id="IPR016181">
    <property type="entry name" value="Acyl_CoA_acyltransferase"/>
</dbReference>
<dbReference type="OrthoDB" id="9776898at2"/>
<dbReference type="SUPFAM" id="SSF55729">
    <property type="entry name" value="Acyl-CoA N-acyltransferases (Nat)"/>
    <property type="match status" value="1"/>
</dbReference>
<sequence length="375" mass="42613">MPIQTLSRLADIDPARWDALLVDNPQPFLRHAFLSALEDSGSVGGRTGWRPHHQVLSDAQGDVIAALPLYRKTNSNGEYVFDWAWADACHRAGIDYYPKLLCAVPFSPVTGARLLGDREAAGRLLDQLTAELDAQGHSSLHVNFTEPDADAVLHVREGWLERIGCQFHWHNRGYRDFQDFLDALTSRKRKQLRKEREQVVGQGIEFEWREGHKVSEAEWDFVYACYANTYHVRGQAPYLTRSFFSLLAERMPEAIRVVLACQSGRPVAMAFSLIGAGELYGRYWGSLADFDRLHFETCFYQGIDQAIAAGLSRFDAGAQGEHKLIRGFEPVITRSWHYLEHPGLRAAVSEFLQQERLGVMRYTEAARDALPYRQE</sequence>